<feature type="domain" description="Acyl-CoA oxidase/dehydrogenase middle" evidence="11">
    <location>
        <begin position="123"/>
        <end position="218"/>
    </location>
</feature>
<keyword evidence="5" id="KW-0274">FAD</keyword>
<comment type="function">
    <text evidence="7">Catalyzes the dehydrogenation at the alpha-beta position of ACP-bound acyl chains. This results in the introduction of a double bond in the lipidic chain, which is further transferred to the epsilon-amino group of lysine residue in the mycobactin core by MbtK.</text>
</comment>
<gene>
    <name evidence="13" type="ORF">HNR39_003026</name>
</gene>
<evidence type="ECO:0000259" key="12">
    <source>
        <dbReference type="Pfam" id="PF02771"/>
    </source>
</evidence>
<evidence type="ECO:0000313" key="14">
    <source>
        <dbReference type="Proteomes" id="UP000571084"/>
    </source>
</evidence>
<dbReference type="Gene3D" id="2.40.110.10">
    <property type="entry name" value="Butyryl-CoA Dehydrogenase, subunit A, domain 2"/>
    <property type="match status" value="1"/>
</dbReference>
<dbReference type="Gene3D" id="1.20.140.10">
    <property type="entry name" value="Butyryl-CoA Dehydrogenase, subunit A, domain 3"/>
    <property type="match status" value="1"/>
</dbReference>
<evidence type="ECO:0000256" key="1">
    <source>
        <dbReference type="ARBA" id="ARBA00001974"/>
    </source>
</evidence>
<dbReference type="InterPro" id="IPR037069">
    <property type="entry name" value="AcylCoA_DH/ox_N_sf"/>
</dbReference>
<keyword evidence="14" id="KW-1185">Reference proteome</keyword>
<dbReference type="AlphaFoldDB" id="A0A840RRR6"/>
<dbReference type="GO" id="GO:0050660">
    <property type="term" value="F:flavin adenine dinucleotide binding"/>
    <property type="evidence" value="ECO:0007669"/>
    <property type="project" value="InterPro"/>
</dbReference>
<evidence type="ECO:0000256" key="4">
    <source>
        <dbReference type="ARBA" id="ARBA00022630"/>
    </source>
</evidence>
<evidence type="ECO:0000256" key="3">
    <source>
        <dbReference type="ARBA" id="ARBA00009347"/>
    </source>
</evidence>
<dbReference type="PROSITE" id="PS00073">
    <property type="entry name" value="ACYL_COA_DH_2"/>
    <property type="match status" value="1"/>
</dbReference>
<evidence type="ECO:0000259" key="11">
    <source>
        <dbReference type="Pfam" id="PF02770"/>
    </source>
</evidence>
<sequence length="387" mass="42599">MIPRTIFSADYELFRDTVRRFIAEHVVPFHAEWEKEGMVPRSLWLKAGELGLLCCNVPEEYGGMGGDFLHSAILIEEMARVGATGPTFYLHSDIVAPYLVDFGTEEQKKYWLPKMATGEVVAALGMSEPSGGSDVQAMRTQAIRDGSEYVINGQKVFITNGHSADLLVLACKTDPLARGKGVSLILVETDRAGFTRGRKLEKLGCKAQDTSELFFADVRVPVSNLLGAEGGGFVQLMTQLSQERLVQAIRAVASSEAAVQWTIEYVTERTMFGHTLGDFQNTRFKLAELHAELVAQRVFVDRCLELHLKGALDPTDAAAAKLVTTELQGRVMDQCLQLFGGWGYMWEYPIARAFADARMCRIGGGTAEVMKQIIGNALLPKVKRSVA</sequence>
<dbReference type="EMBL" id="JACHHQ010000006">
    <property type="protein sequence ID" value="MBB5201177.1"/>
    <property type="molecule type" value="Genomic_DNA"/>
</dbReference>
<evidence type="ECO:0000256" key="7">
    <source>
        <dbReference type="ARBA" id="ARBA00037085"/>
    </source>
</evidence>
<dbReference type="GO" id="GO:0005737">
    <property type="term" value="C:cytoplasm"/>
    <property type="evidence" value="ECO:0007669"/>
    <property type="project" value="TreeGrafter"/>
</dbReference>
<organism evidence="13 14">
    <name type="scientific">Glaciimonas immobilis</name>
    <dbReference type="NCBI Taxonomy" id="728004"/>
    <lineage>
        <taxon>Bacteria</taxon>
        <taxon>Pseudomonadati</taxon>
        <taxon>Pseudomonadota</taxon>
        <taxon>Betaproteobacteria</taxon>
        <taxon>Burkholderiales</taxon>
        <taxon>Oxalobacteraceae</taxon>
        <taxon>Glaciimonas</taxon>
    </lineage>
</organism>
<dbReference type="RefSeq" id="WP_168056703.1">
    <property type="nucleotide sequence ID" value="NZ_JAAOZT010000012.1"/>
</dbReference>
<dbReference type="InterPro" id="IPR013786">
    <property type="entry name" value="AcylCoA_DH/ox_N"/>
</dbReference>
<evidence type="ECO:0000256" key="5">
    <source>
        <dbReference type="ARBA" id="ARBA00022827"/>
    </source>
</evidence>
<dbReference type="FunFam" id="2.40.110.10:FF:000002">
    <property type="entry name" value="Acyl-CoA dehydrogenase fadE12"/>
    <property type="match status" value="1"/>
</dbReference>
<dbReference type="Pfam" id="PF02770">
    <property type="entry name" value="Acyl-CoA_dh_M"/>
    <property type="match status" value="1"/>
</dbReference>
<comment type="caution">
    <text evidence="13">The sequence shown here is derived from an EMBL/GenBank/DDBJ whole genome shotgun (WGS) entry which is preliminary data.</text>
</comment>
<dbReference type="InterPro" id="IPR006089">
    <property type="entry name" value="Acyl-CoA_DH_CS"/>
</dbReference>
<dbReference type="InterPro" id="IPR036250">
    <property type="entry name" value="AcylCo_DH-like_C"/>
</dbReference>
<dbReference type="Pfam" id="PF00441">
    <property type="entry name" value="Acyl-CoA_dh_1"/>
    <property type="match status" value="1"/>
</dbReference>
<comment type="similarity">
    <text evidence="3">Belongs to the acyl-CoA dehydrogenase family.</text>
</comment>
<dbReference type="InterPro" id="IPR006091">
    <property type="entry name" value="Acyl-CoA_Oxase/DH_mid-dom"/>
</dbReference>
<dbReference type="GO" id="GO:0003995">
    <property type="term" value="F:acyl-CoA dehydrogenase activity"/>
    <property type="evidence" value="ECO:0007669"/>
    <property type="project" value="InterPro"/>
</dbReference>
<dbReference type="PROSITE" id="PS00072">
    <property type="entry name" value="ACYL_COA_DH_1"/>
    <property type="match status" value="1"/>
</dbReference>
<evidence type="ECO:0000256" key="6">
    <source>
        <dbReference type="ARBA" id="ARBA00023002"/>
    </source>
</evidence>
<evidence type="ECO:0000256" key="9">
    <source>
        <dbReference type="ARBA" id="ARBA00042660"/>
    </source>
</evidence>
<protein>
    <recommendedName>
        <fullName evidence="8">Acyl-[acyl-carrier-protein] dehydrogenase MbtN</fullName>
    </recommendedName>
    <alternativeName>
        <fullName evidence="9">Mycobactin synthase protein N</fullName>
    </alternativeName>
</protein>
<evidence type="ECO:0000259" key="10">
    <source>
        <dbReference type="Pfam" id="PF00441"/>
    </source>
</evidence>
<feature type="domain" description="Acyl-CoA dehydrogenase/oxidase N-terminal" evidence="12">
    <location>
        <begin position="9"/>
        <end position="119"/>
    </location>
</feature>
<reference evidence="13 14" key="1">
    <citation type="submission" date="2020-08" db="EMBL/GenBank/DDBJ databases">
        <title>Genomic Encyclopedia of Type Strains, Phase IV (KMG-IV): sequencing the most valuable type-strain genomes for metagenomic binning, comparative biology and taxonomic classification.</title>
        <authorList>
            <person name="Goeker M."/>
        </authorList>
    </citation>
    <scope>NUCLEOTIDE SEQUENCE [LARGE SCALE GENOMIC DNA]</scope>
    <source>
        <strain evidence="13 14">DSM 23240</strain>
    </source>
</reference>
<comment type="cofactor">
    <cofactor evidence="1">
        <name>FAD</name>
        <dbReference type="ChEBI" id="CHEBI:57692"/>
    </cofactor>
</comment>
<dbReference type="InterPro" id="IPR009075">
    <property type="entry name" value="AcylCo_DH/oxidase_C"/>
</dbReference>
<dbReference type="Proteomes" id="UP000571084">
    <property type="component" value="Unassembled WGS sequence"/>
</dbReference>
<evidence type="ECO:0000256" key="8">
    <source>
        <dbReference type="ARBA" id="ARBA00040394"/>
    </source>
</evidence>
<dbReference type="SUPFAM" id="SSF56645">
    <property type="entry name" value="Acyl-CoA dehydrogenase NM domain-like"/>
    <property type="match status" value="1"/>
</dbReference>
<evidence type="ECO:0000313" key="13">
    <source>
        <dbReference type="EMBL" id="MBB5201177.1"/>
    </source>
</evidence>
<dbReference type="Pfam" id="PF02771">
    <property type="entry name" value="Acyl-CoA_dh_N"/>
    <property type="match status" value="1"/>
</dbReference>
<dbReference type="InterPro" id="IPR009100">
    <property type="entry name" value="AcylCoA_DH/oxidase_NM_dom_sf"/>
</dbReference>
<keyword evidence="4" id="KW-0285">Flavoprotein</keyword>
<comment type="pathway">
    <text evidence="2">Siderophore biosynthesis; mycobactin biosynthesis.</text>
</comment>
<dbReference type="FunFam" id="1.20.140.10:FF:000001">
    <property type="entry name" value="Acyl-CoA dehydrogenase"/>
    <property type="match status" value="1"/>
</dbReference>
<dbReference type="Gene3D" id="1.10.540.10">
    <property type="entry name" value="Acyl-CoA dehydrogenase/oxidase, N-terminal domain"/>
    <property type="match status" value="1"/>
</dbReference>
<dbReference type="InterPro" id="IPR046373">
    <property type="entry name" value="Acyl-CoA_Oxase/DH_mid-dom_sf"/>
</dbReference>
<name>A0A840RRR6_9BURK</name>
<dbReference type="InterPro" id="IPR050741">
    <property type="entry name" value="Acyl-CoA_dehydrogenase"/>
</dbReference>
<accession>A0A840RRR6</accession>
<dbReference type="PANTHER" id="PTHR48083">
    <property type="entry name" value="MEDIUM-CHAIN SPECIFIC ACYL-COA DEHYDROGENASE, MITOCHONDRIAL-RELATED"/>
    <property type="match status" value="1"/>
</dbReference>
<dbReference type="PANTHER" id="PTHR48083:SF20">
    <property type="entry name" value="LONG-CHAIN SPECIFIC ACYL-COA DEHYDROGENASE, MITOCHONDRIAL"/>
    <property type="match status" value="1"/>
</dbReference>
<feature type="domain" description="Acyl-CoA dehydrogenase/oxidase C-terminal" evidence="10">
    <location>
        <begin position="230"/>
        <end position="378"/>
    </location>
</feature>
<evidence type="ECO:0000256" key="2">
    <source>
        <dbReference type="ARBA" id="ARBA00005102"/>
    </source>
</evidence>
<proteinExistence type="inferred from homology"/>
<dbReference type="FunFam" id="1.10.540.10:FF:000009">
    <property type="entry name" value="Probable acyl-CoA dehydrogenase"/>
    <property type="match status" value="1"/>
</dbReference>
<keyword evidence="6 13" id="KW-0560">Oxidoreductase</keyword>
<dbReference type="SUPFAM" id="SSF47203">
    <property type="entry name" value="Acyl-CoA dehydrogenase C-terminal domain-like"/>
    <property type="match status" value="1"/>
</dbReference>
<dbReference type="GO" id="GO:0033539">
    <property type="term" value="P:fatty acid beta-oxidation using acyl-CoA dehydrogenase"/>
    <property type="evidence" value="ECO:0007669"/>
    <property type="project" value="TreeGrafter"/>
</dbReference>